<feature type="transmembrane region" description="Helical" evidence="1">
    <location>
        <begin position="149"/>
        <end position="168"/>
    </location>
</feature>
<feature type="domain" description="Phosphatidic acid phosphatase type 2/haloperoxidase" evidence="2">
    <location>
        <begin position="155"/>
        <end position="267"/>
    </location>
</feature>
<evidence type="ECO:0000313" key="3">
    <source>
        <dbReference type="EMBL" id="MFD2168530.1"/>
    </source>
</evidence>
<feature type="transmembrane region" description="Helical" evidence="1">
    <location>
        <begin position="225"/>
        <end position="246"/>
    </location>
</feature>
<dbReference type="Proteomes" id="UP001597343">
    <property type="component" value="Unassembled WGS sequence"/>
</dbReference>
<dbReference type="InterPro" id="IPR036938">
    <property type="entry name" value="PAP2/HPO_sf"/>
</dbReference>
<protein>
    <submittedName>
        <fullName evidence="3">Phosphatase PAP2 family protein</fullName>
    </submittedName>
</protein>
<dbReference type="PANTHER" id="PTHR31310">
    <property type="match status" value="1"/>
</dbReference>
<accession>A0ABW4ZST0</accession>
<dbReference type="EMBL" id="JBHUIO010000002">
    <property type="protein sequence ID" value="MFD2168530.1"/>
    <property type="molecule type" value="Genomic_DNA"/>
</dbReference>
<keyword evidence="1" id="KW-0472">Membrane</keyword>
<feature type="transmembrane region" description="Helical" evidence="1">
    <location>
        <begin position="50"/>
        <end position="70"/>
    </location>
</feature>
<keyword evidence="1" id="KW-1133">Transmembrane helix</keyword>
<dbReference type="Pfam" id="PF01569">
    <property type="entry name" value="PAP2"/>
    <property type="match status" value="1"/>
</dbReference>
<keyword evidence="1" id="KW-0812">Transmembrane</keyword>
<reference evidence="4" key="1">
    <citation type="journal article" date="2019" name="Int. J. Syst. Evol. Microbiol.">
        <title>The Global Catalogue of Microorganisms (GCM) 10K type strain sequencing project: providing services to taxonomists for standard genome sequencing and annotation.</title>
        <authorList>
            <consortium name="The Broad Institute Genomics Platform"/>
            <consortium name="The Broad Institute Genome Sequencing Center for Infectious Disease"/>
            <person name="Wu L."/>
            <person name="Ma J."/>
        </authorList>
    </citation>
    <scope>NUCLEOTIDE SEQUENCE [LARGE SCALE GENOMIC DNA]</scope>
    <source>
        <strain evidence="4">CGMCC 1.13574</strain>
    </source>
</reference>
<comment type="caution">
    <text evidence="3">The sequence shown here is derived from an EMBL/GenBank/DDBJ whole genome shotgun (WGS) entry which is preliminary data.</text>
</comment>
<evidence type="ECO:0000313" key="4">
    <source>
        <dbReference type="Proteomes" id="UP001597343"/>
    </source>
</evidence>
<feature type="transmembrane region" description="Helical" evidence="1">
    <location>
        <begin position="120"/>
        <end position="142"/>
    </location>
</feature>
<feature type="transmembrane region" description="Helical" evidence="1">
    <location>
        <begin position="28"/>
        <end position="43"/>
    </location>
</feature>
<dbReference type="PANTHER" id="PTHR31310:SF7">
    <property type="entry name" value="PA-PHOSPHATASE RELATED-FAMILY PROTEIN DDB_G0268928"/>
    <property type="match status" value="1"/>
</dbReference>
<proteinExistence type="predicted"/>
<organism evidence="3 4">
    <name type="scientific">Tumebacillus lipolyticus</name>
    <dbReference type="NCBI Taxonomy" id="1280370"/>
    <lineage>
        <taxon>Bacteria</taxon>
        <taxon>Bacillati</taxon>
        <taxon>Bacillota</taxon>
        <taxon>Bacilli</taxon>
        <taxon>Bacillales</taxon>
        <taxon>Alicyclobacillaceae</taxon>
        <taxon>Tumebacillus</taxon>
    </lineage>
</organism>
<evidence type="ECO:0000256" key="1">
    <source>
        <dbReference type="SAM" id="Phobius"/>
    </source>
</evidence>
<dbReference type="Gene3D" id="1.20.144.10">
    <property type="entry name" value="Phosphatidic acid phosphatase type 2/haloperoxidase"/>
    <property type="match status" value="1"/>
</dbReference>
<dbReference type="InterPro" id="IPR000326">
    <property type="entry name" value="PAP2/HPO"/>
</dbReference>
<name>A0ABW4ZST0_9BACL</name>
<dbReference type="SUPFAM" id="SSF48317">
    <property type="entry name" value="Acid phosphatase/Vanadium-dependent haloperoxidase"/>
    <property type="match status" value="1"/>
</dbReference>
<feature type="transmembrane region" description="Helical" evidence="1">
    <location>
        <begin position="198"/>
        <end position="218"/>
    </location>
</feature>
<evidence type="ECO:0000259" key="2">
    <source>
        <dbReference type="SMART" id="SM00014"/>
    </source>
</evidence>
<dbReference type="InterPro" id="IPR052185">
    <property type="entry name" value="IPC_Synthase-Related"/>
</dbReference>
<gene>
    <name evidence="3" type="ORF">ACFSOY_00675</name>
</gene>
<sequence>MLLKKSYMPLLIVATAVLFFAIFRVQNWGWLSLVVLLLALIGTRKDAEKISWQTFMPAGFMTLVAFYLIYNYGGSMWEKVITFQTENIRHYFQWNEWFNSIPFNDAAWARIWQPEWLTKYFAWVYMNGFTLSYWICVIRAFFTKDVKRLALYSLAGYLLQVPLILPFYNTILLQEVWFVQGTPDLLARDLTPEQQYSTAWNCFPSMHTSIAFAAILLSWREKSRWYKWVIGIYCWSIIFSTLYLKIHWVIDMIAGMLFAYGCVKLADLIVKSKFFDKFVERFHSIGDWMQSGKLQLRATKLETASTDNEKEKQKEEK</sequence>
<dbReference type="RefSeq" id="WP_386043325.1">
    <property type="nucleotide sequence ID" value="NZ_JBHUIO010000002.1"/>
</dbReference>
<keyword evidence="4" id="KW-1185">Reference proteome</keyword>
<dbReference type="SMART" id="SM00014">
    <property type="entry name" value="acidPPc"/>
    <property type="match status" value="1"/>
</dbReference>